<keyword evidence="4 8" id="KW-0812">Transmembrane</keyword>
<reference evidence="13" key="1">
    <citation type="submission" date="2021-02" db="EMBL/GenBank/DDBJ databases">
        <title>Salinimicrobium sp. nov. isolated from seawater in Tongyeong, Republic of Korea.</title>
        <authorList>
            <person name="Lee S.-J."/>
        </authorList>
    </citation>
    <scope>NUCLEOTIDE SEQUENCE</scope>
    <source>
        <strain evidence="13">HN-2-9-2</strain>
    </source>
</reference>
<keyword evidence="14" id="KW-1185">Reference proteome</keyword>
<evidence type="ECO:0000313" key="14">
    <source>
        <dbReference type="Proteomes" id="UP001163981"/>
    </source>
</evidence>
<dbReference type="InterPro" id="IPR023997">
    <property type="entry name" value="TonB-dep_OMP_SusC/RagA_CS"/>
</dbReference>
<feature type="domain" description="TonB-dependent receptor-like beta-barrel" evidence="11">
    <location>
        <begin position="409"/>
        <end position="1014"/>
    </location>
</feature>
<keyword evidence="13" id="KW-0675">Receptor</keyword>
<dbReference type="SUPFAM" id="SSF49464">
    <property type="entry name" value="Carboxypeptidase regulatory domain-like"/>
    <property type="match status" value="1"/>
</dbReference>
<dbReference type="EMBL" id="CP069620">
    <property type="protein sequence ID" value="UZH55872.1"/>
    <property type="molecule type" value="Genomic_DNA"/>
</dbReference>
<dbReference type="Gene3D" id="2.170.130.10">
    <property type="entry name" value="TonB-dependent receptor, plug domain"/>
    <property type="match status" value="1"/>
</dbReference>
<evidence type="ECO:0000313" key="13">
    <source>
        <dbReference type="EMBL" id="UZH55872.1"/>
    </source>
</evidence>
<dbReference type="SUPFAM" id="SSF56935">
    <property type="entry name" value="Porins"/>
    <property type="match status" value="1"/>
</dbReference>
<dbReference type="Pfam" id="PF07715">
    <property type="entry name" value="Plug"/>
    <property type="match status" value="1"/>
</dbReference>
<evidence type="ECO:0000256" key="7">
    <source>
        <dbReference type="ARBA" id="ARBA00023237"/>
    </source>
</evidence>
<dbReference type="RefSeq" id="WP_265164276.1">
    <property type="nucleotide sequence ID" value="NZ_CP069620.1"/>
</dbReference>
<gene>
    <name evidence="13" type="ORF">JRG66_03030</name>
</gene>
<evidence type="ECO:0000256" key="1">
    <source>
        <dbReference type="ARBA" id="ARBA00004571"/>
    </source>
</evidence>
<proteinExistence type="inferred from homology"/>
<keyword evidence="10" id="KW-0732">Signal</keyword>
<evidence type="ECO:0000256" key="9">
    <source>
        <dbReference type="RuleBase" id="RU003357"/>
    </source>
</evidence>
<dbReference type="NCBIfam" id="TIGR04056">
    <property type="entry name" value="OMP_RagA_SusC"/>
    <property type="match status" value="1"/>
</dbReference>
<keyword evidence="3 8" id="KW-1134">Transmembrane beta strand</keyword>
<keyword evidence="5 9" id="KW-0798">TonB box</keyword>
<dbReference type="Gene3D" id="2.60.40.1120">
    <property type="entry name" value="Carboxypeptidase-like, regulatory domain"/>
    <property type="match status" value="1"/>
</dbReference>
<comment type="similarity">
    <text evidence="8 9">Belongs to the TonB-dependent receptor family.</text>
</comment>
<dbReference type="InterPro" id="IPR023996">
    <property type="entry name" value="TonB-dep_OMP_SusC/RagA"/>
</dbReference>
<keyword evidence="6 8" id="KW-0472">Membrane</keyword>
<keyword evidence="7 8" id="KW-0998">Cell outer membrane</keyword>
<dbReference type="Gene3D" id="2.40.170.20">
    <property type="entry name" value="TonB-dependent receptor, beta-barrel domain"/>
    <property type="match status" value="1"/>
</dbReference>
<name>A0ABY6NSI9_9FLAO</name>
<evidence type="ECO:0000256" key="8">
    <source>
        <dbReference type="PROSITE-ProRule" id="PRU01360"/>
    </source>
</evidence>
<dbReference type="InterPro" id="IPR012910">
    <property type="entry name" value="Plug_dom"/>
</dbReference>
<evidence type="ECO:0000259" key="12">
    <source>
        <dbReference type="Pfam" id="PF07715"/>
    </source>
</evidence>
<dbReference type="Pfam" id="PF13715">
    <property type="entry name" value="CarbopepD_reg_2"/>
    <property type="match status" value="1"/>
</dbReference>
<comment type="subcellular location">
    <subcellularLocation>
        <location evidence="1 8">Cell outer membrane</location>
        <topology evidence="1 8">Multi-pass membrane protein</topology>
    </subcellularLocation>
</comment>
<dbReference type="InterPro" id="IPR037066">
    <property type="entry name" value="Plug_dom_sf"/>
</dbReference>
<dbReference type="InterPro" id="IPR008969">
    <property type="entry name" value="CarboxyPept-like_regulatory"/>
</dbReference>
<dbReference type="Pfam" id="PF00593">
    <property type="entry name" value="TonB_dep_Rec_b-barrel"/>
    <property type="match status" value="1"/>
</dbReference>
<dbReference type="InterPro" id="IPR000531">
    <property type="entry name" value="Beta-barrel_TonB"/>
</dbReference>
<evidence type="ECO:0000256" key="4">
    <source>
        <dbReference type="ARBA" id="ARBA00022692"/>
    </source>
</evidence>
<feature type="signal peptide" evidence="10">
    <location>
        <begin position="1"/>
        <end position="23"/>
    </location>
</feature>
<dbReference type="InterPro" id="IPR036942">
    <property type="entry name" value="Beta-barrel_TonB_sf"/>
</dbReference>
<organism evidence="13 14">
    <name type="scientific">Salinimicrobium tongyeongense</name>
    <dbReference type="NCBI Taxonomy" id="2809707"/>
    <lineage>
        <taxon>Bacteria</taxon>
        <taxon>Pseudomonadati</taxon>
        <taxon>Bacteroidota</taxon>
        <taxon>Flavobacteriia</taxon>
        <taxon>Flavobacteriales</taxon>
        <taxon>Flavobacteriaceae</taxon>
        <taxon>Salinimicrobium</taxon>
    </lineage>
</organism>
<evidence type="ECO:0000256" key="10">
    <source>
        <dbReference type="SAM" id="SignalP"/>
    </source>
</evidence>
<keyword evidence="2 8" id="KW-0813">Transport</keyword>
<dbReference type="Proteomes" id="UP001163981">
    <property type="component" value="Chromosome"/>
</dbReference>
<feature type="domain" description="TonB-dependent receptor plug" evidence="12">
    <location>
        <begin position="116"/>
        <end position="225"/>
    </location>
</feature>
<evidence type="ECO:0000256" key="5">
    <source>
        <dbReference type="ARBA" id="ARBA00023077"/>
    </source>
</evidence>
<evidence type="ECO:0000256" key="6">
    <source>
        <dbReference type="ARBA" id="ARBA00023136"/>
    </source>
</evidence>
<accession>A0ABY6NSI9</accession>
<evidence type="ECO:0000256" key="2">
    <source>
        <dbReference type="ARBA" id="ARBA00022448"/>
    </source>
</evidence>
<feature type="chain" id="PRO_5047509223" evidence="10">
    <location>
        <begin position="24"/>
        <end position="1054"/>
    </location>
</feature>
<dbReference type="InterPro" id="IPR039426">
    <property type="entry name" value="TonB-dep_rcpt-like"/>
</dbReference>
<protein>
    <submittedName>
        <fullName evidence="13">TonB-dependent receptor</fullName>
    </submittedName>
</protein>
<dbReference type="NCBIfam" id="TIGR04057">
    <property type="entry name" value="SusC_RagA_signa"/>
    <property type="match status" value="1"/>
</dbReference>
<dbReference type="PROSITE" id="PS52016">
    <property type="entry name" value="TONB_DEPENDENT_REC_3"/>
    <property type="match status" value="1"/>
</dbReference>
<sequence>MKQKLLVLIPLLVFCLTVYSQQAETPVSGIVVDAETGTPLPGANILEKGTSNGVMTDFDGNFEILVPADATLVVSYVGYTSHEVPVEGNSKLTINLKPDAATLDEVVVVGYGTQKKANLTGAVTTVDSEVLQSRPVPNVSEMLQGVVPGLNFQTSGLGGELNSGLSFNIRGSGTIGSGSNSAPLVLVDGMEANLDALNPQNIESITVLKDAAAAAVYGSRAAFGVILVTTKDGRLGIPTINYSNNFRFSSPLHVPNMMDSHTFALYWNEAAENSGQAPPFSQEVIERIIKYQNGDIDYGTVPNANGDRYQYYTGSNANTDWFEELYKDYSFSQEHNLSLSGGTEKTTYFTSARFLDQGGLLAYGEDRLEDYDFSGKLNTEISKYVRFNSSTRFSRREYERPTQQGGLFYHNIARRWPTVPVRDPNGNFGDSSGEIPQLVQGGRTNDLVDRLYLQGQLTITPLEGWNIYAIGNYKITNVNNHSEVLPAYAYDVAGDPYPVAVGWNSPGYSSVYEYNRKEDYFSTNIYSDYTFDFNEVHNFKVMAGYNSELTKYRTIGASRSGLITPDLPTIDTATDESRATEGQYQHWSVAGFFGRLNYNYKERYLLEVNARYDGSSRFINDKRWNLFPSVSAGWNIANERFWHLDKTIQLLKLRGSYGELGNQNTSNWYPFYQSMPVGTANGSWLLNGEKPNTASAPGLVSSLLTWERVTSWNVGLDMALLRNRLNLSVEYFNRKTLDMVGPAPQLPAILGTAVPRINNADMESTGVELEINWRDYIGDFNYSIRGTISDSKQKVLSYPNPTNNISDWYDGRAMGEIWGYKTIGIAKTDEEMQNHLANTSQSQLGSNWEAGDIMYADLNGDGEINSGDGTLENPGDLTIIGNSTPRYTFGIDMSGDYKGFDFRVFLQGFGKRDYMPNGPYFWGANGGMWQSAGFEEHMNFFRDENSPMVQAGLAEVNPNAYFPRPMFGSGKNQQTQTRYLQDASYLRVKNVQLGYSFGAFEKARFRVYVSGENLLTFTDMIDMFDPESIGLGGWNDGKTYPYSQVYSVGLNITY</sequence>
<evidence type="ECO:0000259" key="11">
    <source>
        <dbReference type="Pfam" id="PF00593"/>
    </source>
</evidence>
<evidence type="ECO:0000256" key="3">
    <source>
        <dbReference type="ARBA" id="ARBA00022452"/>
    </source>
</evidence>